<dbReference type="AlphaFoldDB" id="A0A0R1UDK3"/>
<dbReference type="PATRIC" id="fig|1423763.3.peg.1449"/>
<dbReference type="STRING" id="1423763.FC46_GL001427"/>
<evidence type="ECO:0000313" key="1">
    <source>
        <dbReference type="EMBL" id="KRL88674.1"/>
    </source>
</evidence>
<keyword evidence="2" id="KW-1185">Reference proteome</keyword>
<gene>
    <name evidence="1" type="ORF">FC46_GL001427</name>
</gene>
<accession>A0A0R1UDK3</accession>
<protein>
    <submittedName>
        <fullName evidence="1">Uncharacterized protein</fullName>
    </submittedName>
</protein>
<proteinExistence type="predicted"/>
<organism evidence="1 2">
    <name type="scientific">Lactobacillus kalixensis DSM 16043</name>
    <dbReference type="NCBI Taxonomy" id="1423763"/>
    <lineage>
        <taxon>Bacteria</taxon>
        <taxon>Bacillati</taxon>
        <taxon>Bacillota</taxon>
        <taxon>Bacilli</taxon>
        <taxon>Lactobacillales</taxon>
        <taxon>Lactobacillaceae</taxon>
        <taxon>Lactobacillus</taxon>
    </lineage>
</organism>
<dbReference type="Proteomes" id="UP000051036">
    <property type="component" value="Unassembled WGS sequence"/>
</dbReference>
<sequence length="74" mass="8339">MTTLTKISDLSELEKEERQTVLAYDTVIAFENNDLGTFNRKVAEIAELRGEPVQVVRHEVCKGIFKGMKVVGNK</sequence>
<dbReference type="RefSeq" id="WP_057799915.1">
    <property type="nucleotide sequence ID" value="NZ_AZFM01000044.1"/>
</dbReference>
<name>A0A0R1UDK3_9LACO</name>
<reference evidence="1 2" key="1">
    <citation type="journal article" date="2015" name="Genome Announc.">
        <title>Expanding the biotechnology potential of lactobacilli through comparative genomics of 213 strains and associated genera.</title>
        <authorList>
            <person name="Sun Z."/>
            <person name="Harris H.M."/>
            <person name="McCann A."/>
            <person name="Guo C."/>
            <person name="Argimon S."/>
            <person name="Zhang W."/>
            <person name="Yang X."/>
            <person name="Jeffery I.B."/>
            <person name="Cooney J.C."/>
            <person name="Kagawa T.F."/>
            <person name="Liu W."/>
            <person name="Song Y."/>
            <person name="Salvetti E."/>
            <person name="Wrobel A."/>
            <person name="Rasinkangas P."/>
            <person name="Parkhill J."/>
            <person name="Rea M.C."/>
            <person name="O'Sullivan O."/>
            <person name="Ritari J."/>
            <person name="Douillard F.P."/>
            <person name="Paul Ross R."/>
            <person name="Yang R."/>
            <person name="Briner A.E."/>
            <person name="Felis G.E."/>
            <person name="de Vos W.M."/>
            <person name="Barrangou R."/>
            <person name="Klaenhammer T.R."/>
            <person name="Caufield P.W."/>
            <person name="Cui Y."/>
            <person name="Zhang H."/>
            <person name="O'Toole P.W."/>
        </authorList>
    </citation>
    <scope>NUCLEOTIDE SEQUENCE [LARGE SCALE GENOMIC DNA]</scope>
    <source>
        <strain evidence="1 2">DSM 16043</strain>
    </source>
</reference>
<comment type="caution">
    <text evidence="1">The sequence shown here is derived from an EMBL/GenBank/DDBJ whole genome shotgun (WGS) entry which is preliminary data.</text>
</comment>
<evidence type="ECO:0000313" key="2">
    <source>
        <dbReference type="Proteomes" id="UP000051036"/>
    </source>
</evidence>
<dbReference type="EMBL" id="AZFM01000044">
    <property type="protein sequence ID" value="KRL88674.1"/>
    <property type="molecule type" value="Genomic_DNA"/>
</dbReference>